<organism evidence="3 4">
    <name type="scientific">Sphingomonas cavernae</name>
    <dbReference type="NCBI Taxonomy" id="2320861"/>
    <lineage>
        <taxon>Bacteria</taxon>
        <taxon>Pseudomonadati</taxon>
        <taxon>Pseudomonadota</taxon>
        <taxon>Alphaproteobacteria</taxon>
        <taxon>Sphingomonadales</taxon>
        <taxon>Sphingomonadaceae</taxon>
        <taxon>Sphingomonas</taxon>
    </lineage>
</organism>
<reference evidence="3 4" key="1">
    <citation type="submission" date="2018-09" db="EMBL/GenBank/DDBJ databases">
        <authorList>
            <person name="Zhu H."/>
        </authorList>
    </citation>
    <scope>NUCLEOTIDE SEQUENCE [LARGE SCALE GENOMIC DNA]</scope>
    <source>
        <strain evidence="3 4">K2R01-6</strain>
    </source>
</reference>
<dbReference type="Pfam" id="PF17899">
    <property type="entry name" value="Peptidase_M61_N"/>
    <property type="match status" value="1"/>
</dbReference>
<evidence type="ECO:0000313" key="4">
    <source>
        <dbReference type="Proteomes" id="UP000286100"/>
    </source>
</evidence>
<accession>A0A418WSA8</accession>
<evidence type="ECO:0000313" key="3">
    <source>
        <dbReference type="EMBL" id="RJF94124.1"/>
    </source>
</evidence>
<dbReference type="EMBL" id="QYUM01000002">
    <property type="protein sequence ID" value="RJF94124.1"/>
    <property type="molecule type" value="Genomic_DNA"/>
</dbReference>
<dbReference type="PIRSF" id="PIRSF016493">
    <property type="entry name" value="Glycyl_aminpptds"/>
    <property type="match status" value="1"/>
</dbReference>
<evidence type="ECO:0000259" key="2">
    <source>
        <dbReference type="PROSITE" id="PS50106"/>
    </source>
</evidence>
<dbReference type="RefSeq" id="WP_119760829.1">
    <property type="nucleotide sequence ID" value="NZ_QYUM01000002.1"/>
</dbReference>
<dbReference type="SUPFAM" id="SSF50156">
    <property type="entry name" value="PDZ domain-like"/>
    <property type="match status" value="1"/>
</dbReference>
<dbReference type="InterPro" id="IPR007963">
    <property type="entry name" value="Peptidase_M61_catalytic"/>
</dbReference>
<dbReference type="AlphaFoldDB" id="A0A418WSA8"/>
<sequence>MFARLIVMPLLLASTSALAQNSVSQPAPVADTIAPPQDIAYPGTMTLDVDATDVQRAIYRVKQTIPVAKAGAMTLLFSDWLPGKHAPRGEIEKLAGLKIRAAGKTLAWRRDNLDVHAFHIDVPEGASQLDISFDFVSATDEDQGRVVITPVMMNLQFEQVSLYPAGYFTRRIPVKATVKYPSGWKAASGLPSSANGSTYNYETTDYETLIDSPVFAGRHFRREQLTPRVGLNIVADEAKYLAAKPEHIAAHRRLAEQAVKLFGVQHYDKYEFLLALTDEMGGIGLEHHRSSENGVNREYFTEWDKGPGRRNLLPHELTHSWNGKHRRPAGNWTPNFNVPMNDDLLWVYEGQTQFWGYVLGARSGLFSKQETLDALASIAASLDNRAGLQWRPLRDTTNDPVITPRKPKGWTSWQRSEDYYNGGMLVWLEADTIIRRQSGGRKSMDDFAQSFFGGRDGDWGVRTYVFGDVVAALNGVVAWDWAGFLTQRLAETSKNAPLKGFTDAGYRLVYTEEPTSFITDGERRGKNTDLSYSLGLTVKNSGEVSQVMWDSPAFDAGLRISDKIVAVAGHAWSDDRIKEAITAAKSNKAPIRLLIQSGDRFRDVEIAYAGGLRYPRLEKAANGAATLDRLLEPKP</sequence>
<comment type="caution">
    <text evidence="3">The sequence shown here is derived from an EMBL/GenBank/DDBJ whole genome shotgun (WGS) entry which is preliminary data.</text>
</comment>
<dbReference type="PROSITE" id="PS50106">
    <property type="entry name" value="PDZ"/>
    <property type="match status" value="1"/>
</dbReference>
<dbReference type="InterPro" id="IPR001478">
    <property type="entry name" value="PDZ"/>
</dbReference>
<dbReference type="Gene3D" id="2.30.42.10">
    <property type="match status" value="1"/>
</dbReference>
<keyword evidence="4" id="KW-1185">Reference proteome</keyword>
<feature type="chain" id="PRO_5019547262" evidence="1">
    <location>
        <begin position="20"/>
        <end position="635"/>
    </location>
</feature>
<dbReference type="OrthoDB" id="9778516at2"/>
<name>A0A418WSA8_9SPHN</name>
<dbReference type="Pfam" id="PF05299">
    <property type="entry name" value="Peptidase_M61"/>
    <property type="match status" value="1"/>
</dbReference>
<dbReference type="Gene3D" id="2.60.40.3650">
    <property type="match status" value="1"/>
</dbReference>
<evidence type="ECO:0000256" key="1">
    <source>
        <dbReference type="SAM" id="SignalP"/>
    </source>
</evidence>
<protein>
    <submittedName>
        <fullName evidence="3">M61 family peptidase</fullName>
    </submittedName>
</protein>
<dbReference type="Proteomes" id="UP000286100">
    <property type="component" value="Unassembled WGS sequence"/>
</dbReference>
<dbReference type="InterPro" id="IPR027268">
    <property type="entry name" value="Peptidase_M4/M1_CTD_sf"/>
</dbReference>
<dbReference type="InterPro" id="IPR040756">
    <property type="entry name" value="Peptidase_M61_N"/>
</dbReference>
<dbReference type="InterPro" id="IPR024191">
    <property type="entry name" value="Peptidase_M61"/>
</dbReference>
<feature type="domain" description="PDZ" evidence="2">
    <location>
        <begin position="518"/>
        <end position="599"/>
    </location>
</feature>
<keyword evidence="1" id="KW-0732">Signal</keyword>
<dbReference type="InterPro" id="IPR036034">
    <property type="entry name" value="PDZ_sf"/>
</dbReference>
<gene>
    <name evidence="3" type="ORF">D3876_07670</name>
</gene>
<proteinExistence type="predicted"/>
<feature type="signal peptide" evidence="1">
    <location>
        <begin position="1"/>
        <end position="19"/>
    </location>
</feature>
<dbReference type="Gene3D" id="1.10.390.10">
    <property type="entry name" value="Neutral Protease Domain 2"/>
    <property type="match status" value="1"/>
</dbReference>